<reference evidence="3" key="1">
    <citation type="submission" date="2016-12" db="EMBL/GenBank/DDBJ databases">
        <title>Genome sequence of Streptomyces antioxidans MUSC 164.</title>
        <authorList>
            <person name="Lee L.-H."/>
            <person name="Ser H.-L."/>
        </authorList>
    </citation>
    <scope>NUCLEOTIDE SEQUENCE [LARGE SCALE GENOMIC DNA]</scope>
    <source>
        <strain evidence="3">MUSC 164</strain>
    </source>
</reference>
<keyword evidence="2" id="KW-0732">Signal</keyword>
<dbReference type="RefSeq" id="WP_046087533.1">
    <property type="nucleotide sequence ID" value="NZ_LAKD02000047.1"/>
</dbReference>
<dbReference type="Pfam" id="PF04228">
    <property type="entry name" value="Zn_peptidase"/>
    <property type="match status" value="1"/>
</dbReference>
<evidence type="ECO:0000313" key="4">
    <source>
        <dbReference type="Proteomes" id="UP000033615"/>
    </source>
</evidence>
<evidence type="ECO:0000256" key="1">
    <source>
        <dbReference type="SAM" id="MobiDB-lite"/>
    </source>
</evidence>
<keyword evidence="4" id="KW-1185">Reference proteome</keyword>
<dbReference type="AlphaFoldDB" id="A0A1V4D3Q2"/>
<gene>
    <name evidence="3" type="ORF">VT50_0219350</name>
</gene>
<feature type="chain" id="PRO_5039167421" description="LpqM protein" evidence="2">
    <location>
        <begin position="31"/>
        <end position="256"/>
    </location>
</feature>
<sequence length="256" mass="26698">MAVPWYPTSRPRLWAAPAAALALLLTPLVAGCGAGDVPRPTVESSSPAPGPQSGEPAPPTASAGPDGGGSVEEDIQAAVSVTNAYWQTHWSQLFTGDYGPPRVAGAYDGGAPGAPVCGDAPLPDDNAVYCPDGDYIAWDMDLMRWGHARGDAWVYLVIAHEWGHAVQNRLDAGLVDLARELQADCLAGAVLFGAAQDGTLTFEDGDTEELADALTALADRTPWTDVSDHGDASQRVSYFSRGARSGVKSCLPNGVR</sequence>
<feature type="region of interest" description="Disordered" evidence="1">
    <location>
        <begin position="36"/>
        <end position="71"/>
    </location>
</feature>
<comment type="caution">
    <text evidence="3">The sequence shown here is derived from an EMBL/GenBank/DDBJ whole genome shotgun (WGS) entry which is preliminary data.</text>
</comment>
<evidence type="ECO:0000313" key="3">
    <source>
        <dbReference type="EMBL" id="OPF78563.1"/>
    </source>
</evidence>
<protein>
    <recommendedName>
        <fullName evidence="5">LpqM protein</fullName>
    </recommendedName>
</protein>
<proteinExistence type="predicted"/>
<dbReference type="Proteomes" id="UP000033615">
    <property type="component" value="Unassembled WGS sequence"/>
</dbReference>
<organism evidence="3 4">
    <name type="scientific">Streptomyces antioxidans</name>
    <dbReference type="NCBI Taxonomy" id="1507734"/>
    <lineage>
        <taxon>Bacteria</taxon>
        <taxon>Bacillati</taxon>
        <taxon>Actinomycetota</taxon>
        <taxon>Actinomycetes</taxon>
        <taxon>Kitasatosporales</taxon>
        <taxon>Streptomycetaceae</taxon>
        <taxon>Streptomyces</taxon>
    </lineage>
</organism>
<evidence type="ECO:0008006" key="5">
    <source>
        <dbReference type="Google" id="ProtNLM"/>
    </source>
</evidence>
<dbReference type="SUPFAM" id="SSF55486">
    <property type="entry name" value="Metalloproteases ('zincins'), catalytic domain"/>
    <property type="match status" value="1"/>
</dbReference>
<dbReference type="OrthoDB" id="9774900at2"/>
<feature type="signal peptide" evidence="2">
    <location>
        <begin position="1"/>
        <end position="30"/>
    </location>
</feature>
<accession>A0A1V4D3Q2</accession>
<evidence type="ECO:0000256" key="2">
    <source>
        <dbReference type="SAM" id="SignalP"/>
    </source>
</evidence>
<name>A0A1V4D3Q2_9ACTN</name>
<dbReference type="InterPro" id="IPR007343">
    <property type="entry name" value="Uncharacterised_pept_Zn_put"/>
</dbReference>
<dbReference type="EMBL" id="LAKD02000047">
    <property type="protein sequence ID" value="OPF78563.1"/>
    <property type="molecule type" value="Genomic_DNA"/>
</dbReference>